<proteinExistence type="predicted"/>
<evidence type="ECO:0000313" key="1">
    <source>
        <dbReference type="EMBL" id="AXH71790.1"/>
    </source>
</evidence>
<dbReference type="EMBL" id="MH626557">
    <property type="protein sequence ID" value="AXH71790.1"/>
    <property type="molecule type" value="Genomic_DNA"/>
</dbReference>
<reference evidence="1 2" key="1">
    <citation type="submission" date="2018-07" db="EMBL/GenBank/DDBJ databases">
        <title>Complete genome of the first Eggerthella lenta phage.</title>
        <authorList>
            <person name="Koberg S."/>
            <person name="Brinks E."/>
        </authorList>
    </citation>
    <scope>NUCLEOTIDE SEQUENCE [LARGE SCALE GENOMIC DNA]</scope>
</reference>
<accession>A0A345MKC7</accession>
<keyword evidence="2" id="KW-1185">Reference proteome</keyword>
<dbReference type="InterPro" id="IPR036369">
    <property type="entry name" value="HIPIP_sf"/>
</dbReference>
<sequence length="61" mass="7090">MPEYIINTASMDIDRKNEIVRCRDCKLWATEFRYIGKCTGKDGKVNPNGYCAWGEKRDVDD</sequence>
<dbReference type="GeneID" id="54998170"/>
<dbReference type="GO" id="GO:0009055">
    <property type="term" value="F:electron transfer activity"/>
    <property type="evidence" value="ECO:0007669"/>
    <property type="project" value="InterPro"/>
</dbReference>
<name>A0A345MKC7_9CAUD</name>
<dbReference type="RefSeq" id="YP_009807292.1">
    <property type="nucleotide sequence ID" value="NC_048022.1"/>
</dbReference>
<dbReference type="Proteomes" id="UP000258104">
    <property type="component" value="Segment"/>
</dbReference>
<evidence type="ECO:0000313" key="2">
    <source>
        <dbReference type="Proteomes" id="UP000258104"/>
    </source>
</evidence>
<dbReference type="Gene3D" id="4.10.490.10">
    <property type="entry name" value="High potential iron-sulphur protein"/>
    <property type="match status" value="1"/>
</dbReference>
<dbReference type="GO" id="GO:0019646">
    <property type="term" value="P:aerobic electron transport chain"/>
    <property type="evidence" value="ECO:0007669"/>
    <property type="project" value="InterPro"/>
</dbReference>
<dbReference type="KEGG" id="vg:54998170"/>
<dbReference type="SUPFAM" id="SSF57652">
    <property type="entry name" value="HIPIP (high potential iron protein)"/>
    <property type="match status" value="1"/>
</dbReference>
<protein>
    <submittedName>
        <fullName evidence="1">Uncharacterized protein</fullName>
    </submittedName>
</protein>
<organism evidence="1 2">
    <name type="scientific">Eggerthella phage PMBT5</name>
    <dbReference type="NCBI Taxonomy" id="2283015"/>
    <lineage>
        <taxon>Viruses</taxon>
        <taxon>Duplodnaviria</taxon>
        <taxon>Heunggongvirae</taxon>
        <taxon>Uroviricota</taxon>
        <taxon>Caudoviricetes</taxon>
        <taxon>Lentavirus</taxon>
        <taxon>Lentavirus PMBT5</taxon>
    </lineage>
</organism>